<feature type="transmembrane region" description="Helical" evidence="13">
    <location>
        <begin position="149"/>
        <end position="170"/>
    </location>
</feature>
<evidence type="ECO:0000256" key="5">
    <source>
        <dbReference type="ARBA" id="ARBA00022670"/>
    </source>
</evidence>
<comment type="subcellular location">
    <subcellularLocation>
        <location evidence="2">Cell membrane</location>
        <topology evidence="2">Multi-pass membrane protein</topology>
    </subcellularLocation>
</comment>
<keyword evidence="11" id="KW-0482">Metalloprotease</keyword>
<dbReference type="CDD" id="cd06158">
    <property type="entry name" value="S2P-M50_like_1"/>
    <property type="match status" value="1"/>
</dbReference>
<dbReference type="PANTHER" id="PTHR35864">
    <property type="entry name" value="ZINC METALLOPROTEASE MJ0611-RELATED"/>
    <property type="match status" value="1"/>
</dbReference>
<dbReference type="Proteomes" id="UP001500238">
    <property type="component" value="Unassembled WGS sequence"/>
</dbReference>
<evidence type="ECO:0000256" key="6">
    <source>
        <dbReference type="ARBA" id="ARBA00022692"/>
    </source>
</evidence>
<feature type="transmembrane region" description="Helical" evidence="13">
    <location>
        <begin position="199"/>
        <end position="218"/>
    </location>
</feature>
<dbReference type="InterPro" id="IPR008915">
    <property type="entry name" value="Peptidase_M50"/>
</dbReference>
<feature type="transmembrane region" description="Helical" evidence="13">
    <location>
        <begin position="112"/>
        <end position="137"/>
    </location>
</feature>
<evidence type="ECO:0000313" key="16">
    <source>
        <dbReference type="Proteomes" id="UP001500238"/>
    </source>
</evidence>
<keyword evidence="6 13" id="KW-0812">Transmembrane</keyword>
<evidence type="ECO:0000256" key="8">
    <source>
        <dbReference type="ARBA" id="ARBA00022801"/>
    </source>
</evidence>
<feature type="transmembrane region" description="Helical" evidence="13">
    <location>
        <begin position="224"/>
        <end position="243"/>
    </location>
</feature>
<keyword evidence="5 15" id="KW-0645">Protease</keyword>
<evidence type="ECO:0000256" key="7">
    <source>
        <dbReference type="ARBA" id="ARBA00022723"/>
    </source>
</evidence>
<name>A0ABN1HTX6_9SPHN</name>
<comment type="caution">
    <text evidence="15">The sequence shown here is derived from an EMBL/GenBank/DDBJ whole genome shotgun (WGS) entry which is preliminary data.</text>
</comment>
<dbReference type="GO" id="GO:0006508">
    <property type="term" value="P:proteolysis"/>
    <property type="evidence" value="ECO:0007669"/>
    <property type="project" value="UniProtKB-KW"/>
</dbReference>
<keyword evidence="7" id="KW-0479">Metal-binding</keyword>
<sequence length="244" mass="26010">MESLALPPPRRHIARMNPENIVYRTAVWIIPLVIAIVFHEVAHGWMAKWLGDPTAQERRRLSFNPIRHVDPIGTVILPLGLAIAGAPVFGWAKPVPVIAQRLRNPRWGMVAVALAGPGMNLALATLTAIAIGAALALSGGTPPTGMAAFVFQNLVNFLQVNVFLAIFNLLPMPPFDGGHVVEGLLPRPLAAQWAKIGQFGFLLLLFVLVVLPMIVPSADVVGRIVGPPAQAVLNVFIALAGAIA</sequence>
<comment type="cofactor">
    <cofactor evidence="1">
        <name>Zn(2+)</name>
        <dbReference type="ChEBI" id="CHEBI:29105"/>
    </cofactor>
</comment>
<evidence type="ECO:0000313" key="15">
    <source>
        <dbReference type="EMBL" id="GAA0667446.1"/>
    </source>
</evidence>
<dbReference type="InterPro" id="IPR044537">
    <property type="entry name" value="Rip2-like"/>
</dbReference>
<evidence type="ECO:0000256" key="13">
    <source>
        <dbReference type="SAM" id="Phobius"/>
    </source>
</evidence>
<evidence type="ECO:0000259" key="14">
    <source>
        <dbReference type="Pfam" id="PF02163"/>
    </source>
</evidence>
<keyword evidence="12 13" id="KW-0472">Membrane</keyword>
<organism evidence="15 16">
    <name type="scientific">Sphingomonas insulae</name>
    <dbReference type="NCBI Taxonomy" id="424800"/>
    <lineage>
        <taxon>Bacteria</taxon>
        <taxon>Pseudomonadati</taxon>
        <taxon>Pseudomonadota</taxon>
        <taxon>Alphaproteobacteria</taxon>
        <taxon>Sphingomonadales</taxon>
        <taxon>Sphingomonadaceae</taxon>
        <taxon>Sphingomonas</taxon>
    </lineage>
</organism>
<evidence type="ECO:0000256" key="11">
    <source>
        <dbReference type="ARBA" id="ARBA00023049"/>
    </source>
</evidence>
<dbReference type="EMBL" id="BAAAES010000008">
    <property type="protein sequence ID" value="GAA0667446.1"/>
    <property type="molecule type" value="Genomic_DNA"/>
</dbReference>
<dbReference type="GO" id="GO:0008233">
    <property type="term" value="F:peptidase activity"/>
    <property type="evidence" value="ECO:0007669"/>
    <property type="project" value="UniProtKB-KW"/>
</dbReference>
<keyword evidence="10 13" id="KW-1133">Transmembrane helix</keyword>
<dbReference type="Pfam" id="PF02163">
    <property type="entry name" value="Peptidase_M50"/>
    <property type="match status" value="1"/>
</dbReference>
<dbReference type="PANTHER" id="PTHR35864:SF1">
    <property type="entry name" value="ZINC METALLOPROTEASE YWHC-RELATED"/>
    <property type="match status" value="1"/>
</dbReference>
<evidence type="ECO:0000256" key="10">
    <source>
        <dbReference type="ARBA" id="ARBA00022989"/>
    </source>
</evidence>
<feature type="transmembrane region" description="Helical" evidence="13">
    <location>
        <begin position="21"/>
        <end position="39"/>
    </location>
</feature>
<keyword evidence="4" id="KW-1003">Cell membrane</keyword>
<evidence type="ECO:0000256" key="4">
    <source>
        <dbReference type="ARBA" id="ARBA00022475"/>
    </source>
</evidence>
<keyword evidence="8" id="KW-0378">Hydrolase</keyword>
<evidence type="ECO:0000256" key="9">
    <source>
        <dbReference type="ARBA" id="ARBA00022833"/>
    </source>
</evidence>
<dbReference type="InterPro" id="IPR052348">
    <property type="entry name" value="Metallopeptidase_M50B"/>
</dbReference>
<feature type="transmembrane region" description="Helical" evidence="13">
    <location>
        <begin position="72"/>
        <end position="92"/>
    </location>
</feature>
<evidence type="ECO:0000256" key="2">
    <source>
        <dbReference type="ARBA" id="ARBA00004651"/>
    </source>
</evidence>
<accession>A0ABN1HTX6</accession>
<protein>
    <submittedName>
        <fullName evidence="15">Site-2 protease family protein</fullName>
    </submittedName>
</protein>
<keyword evidence="16" id="KW-1185">Reference proteome</keyword>
<reference evidence="15 16" key="1">
    <citation type="journal article" date="2019" name="Int. J. Syst. Evol. Microbiol.">
        <title>The Global Catalogue of Microorganisms (GCM) 10K type strain sequencing project: providing services to taxonomists for standard genome sequencing and annotation.</title>
        <authorList>
            <consortium name="The Broad Institute Genomics Platform"/>
            <consortium name="The Broad Institute Genome Sequencing Center for Infectious Disease"/>
            <person name="Wu L."/>
            <person name="Ma J."/>
        </authorList>
    </citation>
    <scope>NUCLEOTIDE SEQUENCE [LARGE SCALE GENOMIC DNA]</scope>
    <source>
        <strain evidence="15 16">JCM 14603</strain>
    </source>
</reference>
<feature type="domain" description="Peptidase M50" evidence="14">
    <location>
        <begin position="152"/>
        <end position="207"/>
    </location>
</feature>
<evidence type="ECO:0000256" key="12">
    <source>
        <dbReference type="ARBA" id="ARBA00023136"/>
    </source>
</evidence>
<gene>
    <name evidence="15" type="ORF">GCM10009102_16880</name>
</gene>
<evidence type="ECO:0000256" key="3">
    <source>
        <dbReference type="ARBA" id="ARBA00007931"/>
    </source>
</evidence>
<evidence type="ECO:0000256" key="1">
    <source>
        <dbReference type="ARBA" id="ARBA00001947"/>
    </source>
</evidence>
<comment type="similarity">
    <text evidence="3">Belongs to the peptidase M50B family.</text>
</comment>
<proteinExistence type="inferred from homology"/>
<keyword evidence="9" id="KW-0862">Zinc</keyword>